<sequence>MKGFRIKGISYDDKYIKEQKEIVKRVKKEVDGKEGQEWFKYKGDITAQIVISHLKNHLPKHLKIVGHNFFRDFFDIFFHLFFVGLYIL</sequence>
<proteinExistence type="predicted"/>
<protein>
    <submittedName>
        <fullName evidence="1">Uncharacterized protein</fullName>
    </submittedName>
</protein>
<dbReference type="AlphaFoldDB" id="X1TZJ3"/>
<reference evidence="1" key="1">
    <citation type="journal article" date="2014" name="Front. Microbiol.">
        <title>High frequency of phylogenetically diverse reductive dehalogenase-homologous genes in deep subseafloor sedimentary metagenomes.</title>
        <authorList>
            <person name="Kawai M."/>
            <person name="Futagami T."/>
            <person name="Toyoda A."/>
            <person name="Takaki Y."/>
            <person name="Nishi S."/>
            <person name="Hori S."/>
            <person name="Arai W."/>
            <person name="Tsubouchi T."/>
            <person name="Morono Y."/>
            <person name="Uchiyama I."/>
            <person name="Ito T."/>
            <person name="Fujiyama A."/>
            <person name="Inagaki F."/>
            <person name="Takami H."/>
        </authorList>
    </citation>
    <scope>NUCLEOTIDE SEQUENCE</scope>
    <source>
        <strain evidence="1">Expedition CK06-06</strain>
    </source>
</reference>
<evidence type="ECO:0000313" key="1">
    <source>
        <dbReference type="EMBL" id="GAI92975.1"/>
    </source>
</evidence>
<name>X1TZJ3_9ZZZZ</name>
<gene>
    <name evidence="1" type="ORF">S12H4_38534</name>
</gene>
<organism evidence="1">
    <name type="scientific">marine sediment metagenome</name>
    <dbReference type="NCBI Taxonomy" id="412755"/>
    <lineage>
        <taxon>unclassified sequences</taxon>
        <taxon>metagenomes</taxon>
        <taxon>ecological metagenomes</taxon>
    </lineage>
</organism>
<dbReference type="EMBL" id="BARW01023202">
    <property type="protein sequence ID" value="GAI92975.1"/>
    <property type="molecule type" value="Genomic_DNA"/>
</dbReference>
<comment type="caution">
    <text evidence="1">The sequence shown here is derived from an EMBL/GenBank/DDBJ whole genome shotgun (WGS) entry which is preliminary data.</text>
</comment>
<accession>X1TZJ3</accession>